<dbReference type="Proteomes" id="UP000769484">
    <property type="component" value="Unassembled WGS sequence"/>
</dbReference>
<dbReference type="GeneID" id="29742411"/>
<reference evidence="2" key="4">
    <citation type="submission" date="2020-04" db="EMBL/GenBank/DDBJ databases">
        <title>Deep metagenomics examines the oral microbiome during advanced dental caries in children, revealing novel taxa and co-occurrences with host molecules.</title>
        <authorList>
            <person name="Baker J.L."/>
            <person name="Morton J.T."/>
            <person name="Dinis M."/>
            <person name="Alvarez R."/>
            <person name="Tran N.C."/>
            <person name="Knight R."/>
            <person name="Edlund A."/>
        </authorList>
    </citation>
    <scope>NUCLEOTIDE SEQUENCE</scope>
    <source>
        <strain evidence="2">JCVI_47_bin.4</strain>
    </source>
</reference>
<keyword evidence="1" id="KW-0812">Transmembrane</keyword>
<keyword evidence="1" id="KW-0472">Membrane</keyword>
<dbReference type="EMBL" id="LR134521">
    <property type="protein sequence ID" value="VEJ29016.1"/>
    <property type="molecule type" value="Genomic_DNA"/>
</dbReference>
<name>A0A2A8D707_9MICC</name>
<keyword evidence="7" id="KW-1185">Reference proteome</keyword>
<reference evidence="5 8" key="3">
    <citation type="submission" date="2018-12" db="EMBL/GenBank/DDBJ databases">
        <authorList>
            <consortium name="Pathogen Informatics"/>
        </authorList>
    </citation>
    <scope>NUCLEOTIDE SEQUENCE [LARGE SCALE GENOMIC DNA]</scope>
    <source>
        <strain evidence="5 8">NCTC10918</strain>
    </source>
</reference>
<organism evidence="4 7">
    <name type="scientific">Rothia dentocariosa</name>
    <dbReference type="NCBI Taxonomy" id="2047"/>
    <lineage>
        <taxon>Bacteria</taxon>
        <taxon>Bacillati</taxon>
        <taxon>Actinomycetota</taxon>
        <taxon>Actinomycetes</taxon>
        <taxon>Micrococcales</taxon>
        <taxon>Micrococcaceae</taxon>
        <taxon>Rothia</taxon>
    </lineage>
</organism>
<gene>
    <name evidence="3" type="ORF">B8W87_01545</name>
    <name evidence="4" type="ORF">CRM92_06865</name>
    <name evidence="2" type="ORF">HXO56_09600</name>
    <name evidence="5" type="ORF">NCTC10918_00257</name>
</gene>
<evidence type="ECO:0000313" key="8">
    <source>
        <dbReference type="Proteomes" id="UP000270988"/>
    </source>
</evidence>
<dbReference type="Proteomes" id="UP000270988">
    <property type="component" value="Chromosome"/>
</dbReference>
<keyword evidence="1" id="KW-1133">Transmembrane helix</keyword>
<protein>
    <submittedName>
        <fullName evidence="4">Uncharacterized protein</fullName>
    </submittedName>
</protein>
<reference evidence="3 6" key="1">
    <citation type="submission" date="2017-04" db="EMBL/GenBank/DDBJ databases">
        <title>Kefir bacterial isolates.</title>
        <authorList>
            <person name="Kim Y."/>
            <person name="Blasche S."/>
            <person name="Patil K.R."/>
        </authorList>
    </citation>
    <scope>NUCLEOTIDE SEQUENCE [LARGE SCALE GENOMIC DNA]</scope>
    <source>
        <strain evidence="3 6">OG2-1</strain>
    </source>
</reference>
<evidence type="ECO:0000313" key="7">
    <source>
        <dbReference type="Proteomes" id="UP000219947"/>
    </source>
</evidence>
<feature type="transmembrane region" description="Helical" evidence="1">
    <location>
        <begin position="6"/>
        <end position="24"/>
    </location>
</feature>
<evidence type="ECO:0000256" key="1">
    <source>
        <dbReference type="SAM" id="Phobius"/>
    </source>
</evidence>
<evidence type="ECO:0000313" key="6">
    <source>
        <dbReference type="Proteomes" id="UP000216195"/>
    </source>
</evidence>
<dbReference type="RefSeq" id="WP_004006282.1">
    <property type="nucleotide sequence ID" value="NZ_CABFMC010000004.1"/>
</dbReference>
<proteinExistence type="predicted"/>
<dbReference type="EMBL" id="PDEV01000002">
    <property type="protein sequence ID" value="PEN16388.1"/>
    <property type="molecule type" value="Genomic_DNA"/>
</dbReference>
<evidence type="ECO:0000313" key="2">
    <source>
        <dbReference type="EMBL" id="MBF1650319.1"/>
    </source>
</evidence>
<dbReference type="Proteomes" id="UP000216195">
    <property type="component" value="Unassembled WGS sequence"/>
</dbReference>
<dbReference type="AlphaFoldDB" id="A0A2A8D707"/>
<sequence length="59" mass="6180">MSPLYSGLILMTVGAFFAGGGISFRKQGISLGAQIVLWIIALALFGYGAYVTFVYGSQG</sequence>
<dbReference type="EMBL" id="NCWU01000001">
    <property type="protein sequence ID" value="PAK87034.1"/>
    <property type="molecule type" value="Genomic_DNA"/>
</dbReference>
<dbReference type="Proteomes" id="UP000219947">
    <property type="component" value="Unassembled WGS sequence"/>
</dbReference>
<feature type="transmembrane region" description="Helical" evidence="1">
    <location>
        <begin position="36"/>
        <end position="56"/>
    </location>
</feature>
<reference evidence="4" key="2">
    <citation type="submission" date="2017-10" db="EMBL/GenBank/DDBJ databases">
        <title>Kefir isolates.</title>
        <authorList>
            <person name="Kim Y."/>
            <person name="Blasche S."/>
        </authorList>
    </citation>
    <scope>NUCLEOTIDE SEQUENCE [LARGE SCALE GENOMIC DNA]</scope>
    <source>
        <strain evidence="4">OG2-2</strain>
    </source>
</reference>
<evidence type="ECO:0000313" key="4">
    <source>
        <dbReference type="EMBL" id="PEN16388.1"/>
    </source>
</evidence>
<accession>A0A2A8D707</accession>
<dbReference type="EMBL" id="JABZXJ010000046">
    <property type="protein sequence ID" value="MBF1650319.1"/>
    <property type="molecule type" value="Genomic_DNA"/>
</dbReference>
<accession>A0A5F0M9E9</accession>
<evidence type="ECO:0000313" key="5">
    <source>
        <dbReference type="EMBL" id="VEJ29016.1"/>
    </source>
</evidence>
<dbReference type="STRING" id="762948.HMPREF0733_11593"/>
<evidence type="ECO:0000313" key="3">
    <source>
        <dbReference type="EMBL" id="PAK87034.1"/>
    </source>
</evidence>